<sequence>MASVYPNTTTTTTTTSATTQQQDDIDSAQQPALHLADTSMELVTESSSTVLRGHPSEEERSKLMDNIYTKLLDGPRIDILSKLPYEIASYVLHF</sequence>
<protein>
    <recommendedName>
        <fullName evidence="4">F-box domain-containing protein</fullName>
    </recommendedName>
</protein>
<comment type="caution">
    <text evidence="2">The sequence shown here is derived from an EMBL/GenBank/DDBJ whole genome shotgun (WGS) entry which is preliminary data.</text>
</comment>
<name>A0ABQ7JHH4_9FUNG</name>
<evidence type="ECO:0008006" key="4">
    <source>
        <dbReference type="Google" id="ProtNLM"/>
    </source>
</evidence>
<keyword evidence="3" id="KW-1185">Reference proteome</keyword>
<reference evidence="2 3" key="1">
    <citation type="journal article" date="2020" name="Fungal Divers.">
        <title>Resolving the Mortierellaceae phylogeny through synthesis of multi-gene phylogenetics and phylogenomics.</title>
        <authorList>
            <person name="Vandepol N."/>
            <person name="Liber J."/>
            <person name="Desiro A."/>
            <person name="Na H."/>
            <person name="Kennedy M."/>
            <person name="Barry K."/>
            <person name="Grigoriev I.V."/>
            <person name="Miller A.N."/>
            <person name="O'Donnell K."/>
            <person name="Stajich J.E."/>
            <person name="Bonito G."/>
        </authorList>
    </citation>
    <scope>NUCLEOTIDE SEQUENCE [LARGE SCALE GENOMIC DNA]</scope>
    <source>
        <strain evidence="2 3">AD045</strain>
    </source>
</reference>
<evidence type="ECO:0000313" key="2">
    <source>
        <dbReference type="EMBL" id="KAG0272667.1"/>
    </source>
</evidence>
<feature type="region of interest" description="Disordered" evidence="1">
    <location>
        <begin position="1"/>
        <end position="30"/>
    </location>
</feature>
<organism evidence="2 3">
    <name type="scientific">Linnemannia gamsii</name>
    <dbReference type="NCBI Taxonomy" id="64522"/>
    <lineage>
        <taxon>Eukaryota</taxon>
        <taxon>Fungi</taxon>
        <taxon>Fungi incertae sedis</taxon>
        <taxon>Mucoromycota</taxon>
        <taxon>Mortierellomycotina</taxon>
        <taxon>Mortierellomycetes</taxon>
        <taxon>Mortierellales</taxon>
        <taxon>Mortierellaceae</taxon>
        <taxon>Linnemannia</taxon>
    </lineage>
</organism>
<feature type="compositionally biased region" description="Low complexity" evidence="1">
    <location>
        <begin position="8"/>
        <end position="30"/>
    </location>
</feature>
<accession>A0ABQ7JHH4</accession>
<gene>
    <name evidence="2" type="ORF">BGZ96_005228</name>
</gene>
<dbReference type="Proteomes" id="UP001194696">
    <property type="component" value="Unassembled WGS sequence"/>
</dbReference>
<proteinExistence type="predicted"/>
<evidence type="ECO:0000256" key="1">
    <source>
        <dbReference type="SAM" id="MobiDB-lite"/>
    </source>
</evidence>
<dbReference type="EMBL" id="JAAAIM010002436">
    <property type="protein sequence ID" value="KAG0272667.1"/>
    <property type="molecule type" value="Genomic_DNA"/>
</dbReference>
<feature type="non-terminal residue" evidence="2">
    <location>
        <position position="94"/>
    </location>
</feature>
<evidence type="ECO:0000313" key="3">
    <source>
        <dbReference type="Proteomes" id="UP001194696"/>
    </source>
</evidence>